<proteinExistence type="predicted"/>
<accession>A0A0F9KK65</accession>
<name>A0A0F9KK65_9ZZZZ</name>
<gene>
    <name evidence="1" type="ORF">LCGC14_1393010</name>
</gene>
<organism evidence="1">
    <name type="scientific">marine sediment metagenome</name>
    <dbReference type="NCBI Taxonomy" id="412755"/>
    <lineage>
        <taxon>unclassified sequences</taxon>
        <taxon>metagenomes</taxon>
        <taxon>ecological metagenomes</taxon>
    </lineage>
</organism>
<dbReference type="EMBL" id="LAZR01009023">
    <property type="protein sequence ID" value="KKM75166.1"/>
    <property type="molecule type" value="Genomic_DNA"/>
</dbReference>
<comment type="caution">
    <text evidence="1">The sequence shown here is derived from an EMBL/GenBank/DDBJ whole genome shotgun (WGS) entry which is preliminary data.</text>
</comment>
<sequence length="145" mass="16409">MKEIIISLVFIFGMSCVCNAEDYHVKTQSNNARSATIVFHIPIPIENNVANIPLRTALSQYIQPRNEDGTFGTFQSQLQGIDGIELTQLRNGELYEHVEAVSFLAADTNTQKLTKIDEKYKKLEIGGLNKIRKILKFWGLNRNVP</sequence>
<evidence type="ECO:0000313" key="1">
    <source>
        <dbReference type="EMBL" id="KKM75166.1"/>
    </source>
</evidence>
<reference evidence="1" key="1">
    <citation type="journal article" date="2015" name="Nature">
        <title>Complex archaea that bridge the gap between prokaryotes and eukaryotes.</title>
        <authorList>
            <person name="Spang A."/>
            <person name="Saw J.H."/>
            <person name="Jorgensen S.L."/>
            <person name="Zaremba-Niedzwiedzka K."/>
            <person name="Martijn J."/>
            <person name="Lind A.E."/>
            <person name="van Eijk R."/>
            <person name="Schleper C."/>
            <person name="Guy L."/>
            <person name="Ettema T.J."/>
        </authorList>
    </citation>
    <scope>NUCLEOTIDE SEQUENCE</scope>
</reference>
<protein>
    <submittedName>
        <fullName evidence="1">Uncharacterized protein</fullName>
    </submittedName>
</protein>
<dbReference type="AlphaFoldDB" id="A0A0F9KK65"/>
<dbReference type="PROSITE" id="PS51257">
    <property type="entry name" value="PROKAR_LIPOPROTEIN"/>
    <property type="match status" value="1"/>
</dbReference>